<reference evidence="21" key="2">
    <citation type="submission" date="2025-08" db="UniProtKB">
        <authorList>
            <consortium name="Ensembl"/>
        </authorList>
    </citation>
    <scope>IDENTIFICATION</scope>
    <source>
        <strain evidence="21">Brown Norway</strain>
    </source>
</reference>
<keyword evidence="8 18" id="KW-1133">Transmembrane helix</keyword>
<keyword evidence="3" id="KW-1003">Cell membrane</keyword>
<dbReference type="OMA" id="ELYIVEH"/>
<dbReference type="SMART" id="SM00409">
    <property type="entry name" value="IG"/>
    <property type="match status" value="1"/>
</dbReference>
<proteinExistence type="inferred from homology"/>
<dbReference type="PANTHER" id="PTHR25466:SF1">
    <property type="entry name" value="PROGRAMMED CELL DEATH 1 LIGAND 2"/>
    <property type="match status" value="1"/>
</dbReference>
<evidence type="ECO:0000256" key="7">
    <source>
        <dbReference type="ARBA" id="ARBA00022859"/>
    </source>
</evidence>
<dbReference type="FunFam" id="2.60.40.10:FF:001078">
    <property type="entry name" value="Programmed cell death 1 ligand 2"/>
    <property type="match status" value="1"/>
</dbReference>
<evidence type="ECO:0000256" key="1">
    <source>
        <dbReference type="ARBA" id="ARBA00004251"/>
    </source>
</evidence>
<dbReference type="UCSC" id="RGD:1306403">
    <property type="organism name" value="rat"/>
</dbReference>
<dbReference type="InterPro" id="IPR051713">
    <property type="entry name" value="T-cell_Activation_Regulation"/>
</dbReference>
<evidence type="ECO:0000256" key="5">
    <source>
        <dbReference type="ARBA" id="ARBA00022729"/>
    </source>
</evidence>
<keyword evidence="13" id="KW-0325">Glycoprotein</keyword>
<dbReference type="CDD" id="cd20983">
    <property type="entry name" value="IgV_PD-L2"/>
    <property type="match status" value="1"/>
</dbReference>
<organism evidence="21 22">
    <name type="scientific">Rattus norvegicus</name>
    <name type="common">Rat</name>
    <dbReference type="NCBI Taxonomy" id="10116"/>
    <lineage>
        <taxon>Eukaryota</taxon>
        <taxon>Metazoa</taxon>
        <taxon>Chordata</taxon>
        <taxon>Craniata</taxon>
        <taxon>Vertebrata</taxon>
        <taxon>Euteleostomi</taxon>
        <taxon>Mammalia</taxon>
        <taxon>Eutheria</taxon>
        <taxon>Euarchontoglires</taxon>
        <taxon>Glires</taxon>
        <taxon>Rodentia</taxon>
        <taxon>Myomorpha</taxon>
        <taxon>Muroidea</taxon>
        <taxon>Muridae</taxon>
        <taxon>Murinae</taxon>
        <taxon>Rattus</taxon>
    </lineage>
</organism>
<feature type="chain" id="PRO_5003053082" description="Programmed cell death 1 ligand 2" evidence="19">
    <location>
        <begin position="20"/>
        <end position="268"/>
    </location>
</feature>
<evidence type="ECO:0000256" key="6">
    <source>
        <dbReference type="ARBA" id="ARBA00022737"/>
    </source>
</evidence>
<dbReference type="AlphaFoldDB" id="D4AAV6"/>
<dbReference type="GO" id="GO:0032689">
    <property type="term" value="P:negative regulation of type II interferon production"/>
    <property type="evidence" value="ECO:0000266"/>
    <property type="project" value="RGD"/>
</dbReference>
<dbReference type="PANTHER" id="PTHR25466">
    <property type="entry name" value="T-LYMPHOCYTE ACTIVATION ANTIGEN"/>
    <property type="match status" value="1"/>
</dbReference>
<comment type="subunit">
    <text evidence="15">Interacts with PDCD1.</text>
</comment>
<keyword evidence="12" id="KW-0675">Receptor</keyword>
<dbReference type="GeneTree" id="ENSGT00940000161373"/>
<name>D4AAV6_RAT</name>
<dbReference type="PaxDb" id="10116-ENSRNOP00000021615"/>
<evidence type="ECO:0000256" key="12">
    <source>
        <dbReference type="ARBA" id="ARBA00023170"/>
    </source>
</evidence>
<dbReference type="RefSeq" id="NP_001424961.1">
    <property type="nucleotide sequence ID" value="NM_001438032.1"/>
</dbReference>
<dbReference type="GeneID" id="309304"/>
<dbReference type="Bgee" id="ENSRNOG00000016136">
    <property type="expression patterns" value="Expressed in spleen and 8 other cell types or tissues"/>
</dbReference>
<dbReference type="STRING" id="10116.ENSRNOP00000021615"/>
<evidence type="ECO:0000256" key="10">
    <source>
        <dbReference type="ARBA" id="ARBA00023136"/>
    </source>
</evidence>
<keyword evidence="22" id="KW-1185">Reference proteome</keyword>
<dbReference type="Reactome" id="R-RNO-389948">
    <property type="pathway name" value="Co-inhibition by PD-1"/>
</dbReference>
<keyword evidence="7" id="KW-0391">Immunity</keyword>
<dbReference type="GO" id="GO:0007166">
    <property type="term" value="P:cell surface receptor signaling pathway"/>
    <property type="evidence" value="ECO:0000318"/>
    <property type="project" value="GO_Central"/>
</dbReference>
<comment type="subcellular location">
    <subcellularLocation>
        <location evidence="1">Cell membrane</location>
        <topology evidence="1">Single-pass type I membrane protein</topology>
    </subcellularLocation>
</comment>
<evidence type="ECO:0000313" key="23">
    <source>
        <dbReference type="RGD" id="1306403"/>
    </source>
</evidence>
<dbReference type="GO" id="GO:0042130">
    <property type="term" value="P:negative regulation of T cell proliferation"/>
    <property type="evidence" value="ECO:0000266"/>
    <property type="project" value="RGD"/>
</dbReference>
<evidence type="ECO:0000313" key="22">
    <source>
        <dbReference type="Proteomes" id="UP000002494"/>
    </source>
</evidence>
<evidence type="ECO:0000256" key="4">
    <source>
        <dbReference type="ARBA" id="ARBA00022692"/>
    </source>
</evidence>
<reference evidence="21" key="3">
    <citation type="submission" date="2025-09" db="UniProtKB">
        <authorList>
            <consortium name="Ensembl"/>
        </authorList>
    </citation>
    <scope>IDENTIFICATION</scope>
    <source>
        <strain evidence="21">Brown Norway</strain>
    </source>
</reference>
<evidence type="ECO:0000256" key="16">
    <source>
        <dbReference type="ARBA" id="ARBA00070412"/>
    </source>
</evidence>
<dbReference type="InterPro" id="IPR003599">
    <property type="entry name" value="Ig_sub"/>
</dbReference>
<keyword evidence="9" id="KW-1064">Adaptive immunity</keyword>
<dbReference type="GO" id="GO:0009897">
    <property type="term" value="C:external side of plasma membrane"/>
    <property type="evidence" value="ECO:0000318"/>
    <property type="project" value="GO_Central"/>
</dbReference>
<dbReference type="GO" id="GO:0042102">
    <property type="term" value="P:positive regulation of T cell proliferation"/>
    <property type="evidence" value="ECO:0000266"/>
    <property type="project" value="RGD"/>
</dbReference>
<evidence type="ECO:0000256" key="17">
    <source>
        <dbReference type="ARBA" id="ARBA00079092"/>
    </source>
</evidence>
<dbReference type="FunFam" id="2.60.40.10:FF:001239">
    <property type="entry name" value="Programmed cell death 1 ligand 2"/>
    <property type="match status" value="1"/>
</dbReference>
<feature type="signal peptide" evidence="19">
    <location>
        <begin position="1"/>
        <end position="19"/>
    </location>
</feature>
<evidence type="ECO:0000259" key="20">
    <source>
        <dbReference type="SMART" id="SM00409"/>
    </source>
</evidence>
<evidence type="ECO:0000256" key="19">
    <source>
        <dbReference type="SAM" id="SignalP"/>
    </source>
</evidence>
<sequence length="268" mass="30000">MLLLLLILNLSSQLHHIAALFTVTAPKEVYTVDFGSSVSLECDFDRRECTELEGIRASLQKVENDTSSQSQRATLLEELLPLGKASFHIPSVQVRDSGQYRCLVICGAAWDYKYLTVKVKASYVRIDTGILEVPGTGEVQLICQARGYPLAEVSWQNVSVPANTSHIRTPEGLYQVTSVLRLKPQPNRNFSCMFWNAHMKELTSAIIDPLSWMEPKVPRTRSLHAFIPACTVALIFLATVIAQRKRLWGKLYSRKRSEPAVLGVGKIQ</sequence>
<protein>
    <recommendedName>
        <fullName evidence="16">Programmed cell death 1 ligand 2</fullName>
    </recommendedName>
    <alternativeName>
        <fullName evidence="17">Butyrophilin B7-DC</fullName>
    </alternativeName>
</protein>
<evidence type="ECO:0000256" key="13">
    <source>
        <dbReference type="ARBA" id="ARBA00023180"/>
    </source>
</evidence>
<dbReference type="RefSeq" id="NP_001101052.2">
    <property type="nucleotide sequence ID" value="NM_001107582.4"/>
</dbReference>
<evidence type="ECO:0000256" key="2">
    <source>
        <dbReference type="ARBA" id="ARBA00007591"/>
    </source>
</evidence>
<evidence type="ECO:0000256" key="3">
    <source>
        <dbReference type="ARBA" id="ARBA00022475"/>
    </source>
</evidence>
<dbReference type="GO" id="GO:0006955">
    <property type="term" value="P:immune response"/>
    <property type="evidence" value="ECO:0000318"/>
    <property type="project" value="GO_Central"/>
</dbReference>
<evidence type="ECO:0000256" key="14">
    <source>
        <dbReference type="ARBA" id="ARBA00023319"/>
    </source>
</evidence>
<dbReference type="InterPro" id="IPR013783">
    <property type="entry name" value="Ig-like_fold"/>
</dbReference>
<dbReference type="FunCoup" id="D4AAV6">
    <property type="interactions" value="156"/>
</dbReference>
<dbReference type="Ensembl" id="ENSRNOT00000021614.8">
    <property type="protein sequence ID" value="ENSRNOP00000021615.6"/>
    <property type="gene ID" value="ENSRNOG00000016136.8"/>
</dbReference>
<dbReference type="RGD" id="1306403">
    <property type="gene designation" value="Pdcd1lg2"/>
</dbReference>
<keyword evidence="14" id="KW-0393">Immunoglobulin domain</keyword>
<dbReference type="SMR" id="D4AAV6"/>
<evidence type="ECO:0000313" key="21">
    <source>
        <dbReference type="Ensembl" id="ENSRNOP00000021615.6"/>
    </source>
</evidence>
<dbReference type="InParanoid" id="D4AAV6"/>
<dbReference type="eggNOG" id="ENOG502S1Y9">
    <property type="taxonomic scope" value="Eukaryota"/>
</dbReference>
<accession>D4AAV6</accession>
<comment type="similarity">
    <text evidence="2">Belongs to the immunoglobulin superfamily. BTN/MOG family.</text>
</comment>
<dbReference type="GO" id="GO:0071222">
    <property type="term" value="P:cellular response to lipopolysaccharide"/>
    <property type="evidence" value="ECO:0000318"/>
    <property type="project" value="GO_Central"/>
</dbReference>
<evidence type="ECO:0000256" key="9">
    <source>
        <dbReference type="ARBA" id="ARBA00023130"/>
    </source>
</evidence>
<dbReference type="CDD" id="cd20986">
    <property type="entry name" value="IgC1_PD-L2"/>
    <property type="match status" value="1"/>
</dbReference>
<dbReference type="CTD" id="80380"/>
<evidence type="ECO:0000256" key="15">
    <source>
        <dbReference type="ARBA" id="ARBA00064903"/>
    </source>
</evidence>
<dbReference type="KEGG" id="rno:309304"/>
<keyword evidence="5 19" id="KW-0732">Signal</keyword>
<dbReference type="InterPro" id="IPR036179">
    <property type="entry name" value="Ig-like_dom_sf"/>
</dbReference>
<keyword evidence="11" id="KW-1015">Disulfide bond</keyword>
<evidence type="ECO:0000256" key="18">
    <source>
        <dbReference type="SAM" id="Phobius"/>
    </source>
</evidence>
<dbReference type="SUPFAM" id="SSF48726">
    <property type="entry name" value="Immunoglobulin"/>
    <property type="match status" value="2"/>
</dbReference>
<dbReference type="GO" id="GO:0046007">
    <property type="term" value="P:negative regulation of activated T cell proliferation"/>
    <property type="evidence" value="ECO:0000266"/>
    <property type="project" value="RGD"/>
</dbReference>
<reference evidence="21" key="1">
    <citation type="submission" date="2024-01" db="EMBL/GenBank/DDBJ databases">
        <title>GRCr8: a new rat reference genome assembly contstructed from accurate long reads and long range scaffolding.</title>
        <authorList>
            <person name="Doris P.A."/>
            <person name="Kalbfleisch T."/>
            <person name="Li K."/>
            <person name="Howe K."/>
            <person name="Wood J."/>
        </authorList>
    </citation>
    <scope>NUCLEOTIDE SEQUENCE [LARGE SCALE GENOMIC DNA]</scope>
    <source>
        <strain evidence="21">Brown Norway</strain>
    </source>
</reference>
<evidence type="ECO:0000256" key="11">
    <source>
        <dbReference type="ARBA" id="ARBA00023157"/>
    </source>
</evidence>
<dbReference type="GO" id="GO:0002250">
    <property type="term" value="P:adaptive immune response"/>
    <property type="evidence" value="ECO:0007669"/>
    <property type="project" value="UniProtKB-KW"/>
</dbReference>
<dbReference type="Proteomes" id="UP000002494">
    <property type="component" value="Chromosome 1"/>
</dbReference>
<keyword evidence="6" id="KW-0677">Repeat</keyword>
<dbReference type="GO" id="GO:0031295">
    <property type="term" value="P:T cell costimulation"/>
    <property type="evidence" value="ECO:0000318"/>
    <property type="project" value="GO_Central"/>
</dbReference>
<dbReference type="AGR" id="RGD:1306403"/>
<keyword evidence="4 18" id="KW-0812">Transmembrane</keyword>
<feature type="domain" description="Immunoglobulin" evidence="20">
    <location>
        <begin position="27"/>
        <end position="120"/>
    </location>
</feature>
<dbReference type="Pfam" id="PF22705">
    <property type="entry name" value="C2-set_3"/>
    <property type="match status" value="1"/>
</dbReference>
<evidence type="ECO:0000256" key="8">
    <source>
        <dbReference type="ARBA" id="ARBA00022989"/>
    </source>
</evidence>
<gene>
    <name evidence="21 23" type="primary">Pdcd1lg2</name>
</gene>
<keyword evidence="10 18" id="KW-0472">Membrane</keyword>
<dbReference type="OrthoDB" id="8680608at2759"/>
<dbReference type="GO" id="GO:0032693">
    <property type="term" value="P:negative regulation of interleukin-10 production"/>
    <property type="evidence" value="ECO:0000266"/>
    <property type="project" value="RGD"/>
</dbReference>
<dbReference type="InterPro" id="IPR053896">
    <property type="entry name" value="BTN3A2-like_Ig-C"/>
</dbReference>
<feature type="transmembrane region" description="Helical" evidence="18">
    <location>
        <begin position="223"/>
        <end position="242"/>
    </location>
</feature>
<dbReference type="Gene3D" id="2.60.40.10">
    <property type="entry name" value="Immunoglobulins"/>
    <property type="match status" value="2"/>
</dbReference>
<dbReference type="HOGENOM" id="CLU_013137_8_3_1"/>